<gene>
    <name evidence="13" type="ORF">HOO69_15690</name>
</gene>
<feature type="domain" description="ABC transporter" evidence="11">
    <location>
        <begin position="460"/>
        <end position="695"/>
    </location>
</feature>
<dbReference type="Gene3D" id="1.20.1560.10">
    <property type="entry name" value="ABC transporter type 1, transmembrane domain"/>
    <property type="match status" value="1"/>
</dbReference>
<dbReference type="GO" id="GO:0030256">
    <property type="term" value="C:type I protein secretion system complex"/>
    <property type="evidence" value="ECO:0007669"/>
    <property type="project" value="InterPro"/>
</dbReference>
<dbReference type="InterPro" id="IPR003593">
    <property type="entry name" value="AAA+_ATPase"/>
</dbReference>
<dbReference type="InterPro" id="IPR036640">
    <property type="entry name" value="ABC1_TM_sf"/>
</dbReference>
<evidence type="ECO:0000256" key="1">
    <source>
        <dbReference type="ARBA" id="ARBA00004651"/>
    </source>
</evidence>
<keyword evidence="13" id="KW-0614">Plasmid</keyword>
<protein>
    <submittedName>
        <fullName evidence="13">Type I secretion system permease/ATPase</fullName>
    </submittedName>
</protein>
<dbReference type="Gene3D" id="3.90.70.10">
    <property type="entry name" value="Cysteine proteinases"/>
    <property type="match status" value="1"/>
</dbReference>
<evidence type="ECO:0000313" key="14">
    <source>
        <dbReference type="Proteomes" id="UP000501443"/>
    </source>
</evidence>
<accession>A0AAE7AZ84</accession>
<dbReference type="SMART" id="SM00382">
    <property type="entry name" value="AAA"/>
    <property type="match status" value="1"/>
</dbReference>
<reference evidence="13 14" key="1">
    <citation type="submission" date="2020-05" db="EMBL/GenBank/DDBJ databases">
        <title>First description outside Europe of the emergent pathogen for shellfish aquaculture Vibrio europaeus.</title>
        <authorList>
            <person name="Dubert J."/>
            <person name="Rojas R."/>
        </authorList>
    </citation>
    <scope>NUCLEOTIDE SEQUENCE [LARGE SCALE GENOMIC DNA]</scope>
    <source>
        <strain evidence="13 14">NPI-1</strain>
        <plasmid evidence="14">pveu</plasmid>
    </source>
</reference>
<dbReference type="GO" id="GO:0016887">
    <property type="term" value="F:ATP hydrolysis activity"/>
    <property type="evidence" value="ECO:0007669"/>
    <property type="project" value="InterPro"/>
</dbReference>
<dbReference type="SUPFAM" id="SSF52540">
    <property type="entry name" value="P-loop containing nucleoside triphosphate hydrolases"/>
    <property type="match status" value="1"/>
</dbReference>
<dbReference type="PANTHER" id="PTHR24221:SF647">
    <property type="entry name" value="BLL6336 PROTEIN"/>
    <property type="match status" value="1"/>
</dbReference>
<keyword evidence="5 10" id="KW-0812">Transmembrane</keyword>
<organism evidence="13 14">
    <name type="scientific">Vibrio europaeus</name>
    <dbReference type="NCBI Taxonomy" id="300876"/>
    <lineage>
        <taxon>Bacteria</taxon>
        <taxon>Pseudomonadati</taxon>
        <taxon>Pseudomonadota</taxon>
        <taxon>Gammaproteobacteria</taxon>
        <taxon>Vibrionales</taxon>
        <taxon>Vibrionaceae</taxon>
        <taxon>Vibrio</taxon>
        <taxon>Vibrio oreintalis group</taxon>
    </lineage>
</organism>
<evidence type="ECO:0000256" key="3">
    <source>
        <dbReference type="ARBA" id="ARBA00022448"/>
    </source>
</evidence>
<feature type="transmembrane region" description="Helical" evidence="10">
    <location>
        <begin position="284"/>
        <end position="302"/>
    </location>
</feature>
<dbReference type="FunFam" id="3.40.50.300:FF:000299">
    <property type="entry name" value="ABC transporter ATP-binding protein/permease"/>
    <property type="match status" value="1"/>
</dbReference>
<keyword evidence="7" id="KW-0067">ATP-binding</keyword>
<evidence type="ECO:0000256" key="10">
    <source>
        <dbReference type="SAM" id="Phobius"/>
    </source>
</evidence>
<keyword evidence="3" id="KW-0813">Transport</keyword>
<dbReference type="Pfam" id="PF00005">
    <property type="entry name" value="ABC_tran"/>
    <property type="match status" value="1"/>
</dbReference>
<sequence length="714" mass="79386">MVRAYPKRDALSHSAVVSSQVLLKLLGVSCQMPTEHPGDDLKGWLKKASGQTDGQLRLKRLTENTLTASHLPLAYQQHDGEFVVLARLSDDQALIQRHHEQTPQVISRTTLEEAWAGQVIQYHESGRQFDIRWFIPEFIRHRGLLGEILFFSLLLQMLALVLPLFFQVIMDKVLVHNALSTLDVLVVALVVVGLFEVILKGLREYLLAHTTTRIDIRLGTKLFKHLLGLPLLYFKNRHVGAIVTRVRELDSIRNLLTGAALTLLVDVSFTFVFLGVMVYLSAPLTALVSATLPLYALLAWATSEPLKRRIEHQFACGAKNTAFLTESLNGVETVKSLALEPRFERRWEGQTQELVAANFSRQSFQAQVSQCVTLLQKVTSVGVLWLGAQMVMSLELTIGQLIAFNMMVNHVSQPLAKLVELWQQFIQTRVAVDNLSEMLNLPAEQEMGEFQPNAPIQGHIEFQQVWFRYQPQLAPVLHGLSLTIKPGESIGLVGPSGSGKSTVTRLIQKLYLAEKGQVLIDGTPLNQWSAAALRQGIGVVLQENYLFHRTVRENIAIRQPTASFEAVVEAAKLAGAHEFIIKMPKGYDTLLAEGGASLSGGQKQRIAIARALMTQPRILIFDEATSALDEESQSIVNQNMAKIARGRTVITVAHRLSAVQGCDRIAVIEQGEVTELGNHQHLLAQQGCYARLWHIQQNKQVESVGEEVLPCSQS</sequence>
<feature type="transmembrane region" description="Helical" evidence="10">
    <location>
        <begin position="255"/>
        <end position="278"/>
    </location>
</feature>
<evidence type="ECO:0000259" key="12">
    <source>
        <dbReference type="PROSITE" id="PS50929"/>
    </source>
</evidence>
<dbReference type="Gene3D" id="3.40.50.300">
    <property type="entry name" value="P-loop containing nucleotide triphosphate hydrolases"/>
    <property type="match status" value="1"/>
</dbReference>
<feature type="transmembrane region" description="Helical" evidence="10">
    <location>
        <begin position="178"/>
        <end position="199"/>
    </location>
</feature>
<dbReference type="InterPro" id="IPR011527">
    <property type="entry name" value="ABC1_TM_dom"/>
</dbReference>
<keyword evidence="6" id="KW-0547">Nucleotide-binding</keyword>
<evidence type="ECO:0000256" key="6">
    <source>
        <dbReference type="ARBA" id="ARBA00022741"/>
    </source>
</evidence>
<dbReference type="InterPro" id="IPR003439">
    <property type="entry name" value="ABC_transporter-like_ATP-bd"/>
</dbReference>
<evidence type="ECO:0000259" key="11">
    <source>
        <dbReference type="PROSITE" id="PS50893"/>
    </source>
</evidence>
<dbReference type="InterPro" id="IPR017871">
    <property type="entry name" value="ABC_transporter-like_CS"/>
</dbReference>
<evidence type="ECO:0000256" key="8">
    <source>
        <dbReference type="ARBA" id="ARBA00022989"/>
    </source>
</evidence>
<evidence type="ECO:0000256" key="5">
    <source>
        <dbReference type="ARBA" id="ARBA00022692"/>
    </source>
</evidence>
<dbReference type="InterPro" id="IPR010132">
    <property type="entry name" value="ATPase_T1SS_HlyB"/>
</dbReference>
<evidence type="ECO:0000313" key="13">
    <source>
        <dbReference type="EMBL" id="QJY38028.1"/>
    </source>
</evidence>
<feature type="domain" description="ABC transmembrane type-1" evidence="12">
    <location>
        <begin position="148"/>
        <end position="427"/>
    </location>
</feature>
<dbReference type="PROSITE" id="PS00211">
    <property type="entry name" value="ABC_TRANSPORTER_1"/>
    <property type="match status" value="1"/>
</dbReference>
<dbReference type="GO" id="GO:0140359">
    <property type="term" value="F:ABC-type transporter activity"/>
    <property type="evidence" value="ECO:0007669"/>
    <property type="project" value="InterPro"/>
</dbReference>
<proteinExistence type="inferred from homology"/>
<dbReference type="GO" id="GO:0005524">
    <property type="term" value="F:ATP binding"/>
    <property type="evidence" value="ECO:0007669"/>
    <property type="project" value="UniProtKB-KW"/>
</dbReference>
<dbReference type="PROSITE" id="PS50929">
    <property type="entry name" value="ABC_TM1F"/>
    <property type="match status" value="1"/>
</dbReference>
<dbReference type="InterPro" id="IPR039421">
    <property type="entry name" value="Type_1_exporter"/>
</dbReference>
<dbReference type="GO" id="GO:0030253">
    <property type="term" value="P:protein secretion by the type I secretion system"/>
    <property type="evidence" value="ECO:0007669"/>
    <property type="project" value="InterPro"/>
</dbReference>
<evidence type="ECO:0000256" key="9">
    <source>
        <dbReference type="ARBA" id="ARBA00023136"/>
    </source>
</evidence>
<dbReference type="GO" id="GO:0005886">
    <property type="term" value="C:plasma membrane"/>
    <property type="evidence" value="ECO:0007669"/>
    <property type="project" value="UniProtKB-SubCell"/>
</dbReference>
<keyword evidence="4" id="KW-1003">Cell membrane</keyword>
<feature type="transmembrane region" description="Helical" evidence="10">
    <location>
        <begin position="148"/>
        <end position="166"/>
    </location>
</feature>
<geneLocation type="plasmid" evidence="14">
    <name>pveu</name>
</geneLocation>
<dbReference type="CDD" id="cd18588">
    <property type="entry name" value="ABC_6TM_CyaB_HlyB_like"/>
    <property type="match status" value="1"/>
</dbReference>
<dbReference type="EMBL" id="CP053542">
    <property type="protein sequence ID" value="QJY38028.1"/>
    <property type="molecule type" value="Genomic_DNA"/>
</dbReference>
<dbReference type="NCBIfam" id="TIGR01846">
    <property type="entry name" value="type_I_sec_HlyB"/>
    <property type="match status" value="1"/>
</dbReference>
<dbReference type="PANTHER" id="PTHR24221">
    <property type="entry name" value="ATP-BINDING CASSETTE SUB-FAMILY B"/>
    <property type="match status" value="1"/>
</dbReference>
<dbReference type="Pfam" id="PF00664">
    <property type="entry name" value="ABC_membrane"/>
    <property type="match status" value="1"/>
</dbReference>
<keyword evidence="8 10" id="KW-1133">Transmembrane helix</keyword>
<comment type="similarity">
    <text evidence="2">Belongs to the ABC transporter superfamily. Protein-1 exporter (TC 3.A.1.109) family.</text>
</comment>
<dbReference type="Proteomes" id="UP000501443">
    <property type="component" value="Plasmid pveu"/>
</dbReference>
<name>A0AAE7AZ84_9VIBR</name>
<dbReference type="PROSITE" id="PS50893">
    <property type="entry name" value="ABC_TRANSPORTER_2"/>
    <property type="match status" value="1"/>
</dbReference>
<dbReference type="SUPFAM" id="SSF90123">
    <property type="entry name" value="ABC transporter transmembrane region"/>
    <property type="match status" value="1"/>
</dbReference>
<dbReference type="RefSeq" id="WP_171802449.1">
    <property type="nucleotide sequence ID" value="NZ_CP053542.1"/>
</dbReference>
<evidence type="ECO:0000256" key="7">
    <source>
        <dbReference type="ARBA" id="ARBA00022840"/>
    </source>
</evidence>
<evidence type="ECO:0000256" key="2">
    <source>
        <dbReference type="ARBA" id="ARBA00006025"/>
    </source>
</evidence>
<dbReference type="AlphaFoldDB" id="A0AAE7AZ84"/>
<dbReference type="InterPro" id="IPR027417">
    <property type="entry name" value="P-loop_NTPase"/>
</dbReference>
<keyword evidence="9 10" id="KW-0472">Membrane</keyword>
<comment type="subcellular location">
    <subcellularLocation>
        <location evidence="1">Cell membrane</location>
        <topology evidence="1">Multi-pass membrane protein</topology>
    </subcellularLocation>
</comment>
<dbReference type="GO" id="GO:0034040">
    <property type="term" value="F:ATPase-coupled lipid transmembrane transporter activity"/>
    <property type="evidence" value="ECO:0007669"/>
    <property type="project" value="TreeGrafter"/>
</dbReference>
<evidence type="ECO:0000256" key="4">
    <source>
        <dbReference type="ARBA" id="ARBA00022475"/>
    </source>
</evidence>